<dbReference type="Proteomes" id="UP000660024">
    <property type="component" value="Unassembled WGS sequence"/>
</dbReference>
<protein>
    <submittedName>
        <fullName evidence="2">SusC/RagA family TonB-linked outer membrane protein</fullName>
    </submittedName>
</protein>
<dbReference type="EMBL" id="JAEHFY010000011">
    <property type="protein sequence ID" value="MBK0383074.1"/>
    <property type="molecule type" value="Genomic_DNA"/>
</dbReference>
<dbReference type="RefSeq" id="WP_200585888.1">
    <property type="nucleotide sequence ID" value="NZ_JAEHFY010000011.1"/>
</dbReference>
<sequence>MLKNIFMGLYSHIKMPGKMVCMLLGLSTISYNTQAQSKIKETDSLINQHPQIIKIKADSIAILYGQKSENKLNVAALGYLNGRALESTPNSFIFQGLTGRIAGLRTTQDSGIPGSDNVSLTLRGRSPAILVDGVPRDISELNPEQISSVTVLKDAISTVTLGQRSMNGAILITTRKGESNGPDYFNFNVKTQAGIQSPVVSRRYLNAFDYSTLYNEALANDGKAPLYTPADLQAYKDGSDPYLHPNVDWQKQIYKNNAGYSRTNLYADGKSKSLRYMLSMDYLDQGGLLNELDSNSYETNASYKRYILRSNINLQLTKTLEGYLNLYGRVNDTNAPAGGNLTAVTSELNITPNNAYPVYNPNGTLGGNINYSNNLWGRSTYNGYFQSLTREGFFDFGLKQSLDNLTKGLSIGGKLSFSSFTNLNTNRSKAFGVVNYSVDANGNPVYTTLSSANNQSNTSNVSASQQTSYAKFTANYNRRFNKNGITAFLTANSENYKNFVGDFLPRVLTNYAASLKYDFDKKYIIEGAAAYSGLNYYVDGQQYGFFPAVGLGWNINNEGFMKSVKFIDALKLRGSYGLTGSINAGNFDNQKGYVGGGNYPFGPSGSNLNSLVEGAIPFNNTWSQSLKTDVGLDASLLKNQLWVSFDYFLNKQSKLPITTGYDSGILGSTYPTSFIGKNDIKGIESEIGFTTNKTRKLVYSVAANFSTYQVKTIFNGEQTAGYQNLIRTGQYTNQNYGYIADGFVTTAGQGPVITGYASKPGDIKYKDLNGDNTIDYRDVTAIGKAKPIINYGLSSQFSYNKFCLSFLVQGLANTNEMLSGNTVFPFLNAPNGGISQAFPESLNRWTPQTANTATFPRLTIGGNPNNYAASSFWLRSTSYVRLKNIELGYNFSPKLLDKIKVKNIRLFVNGENLFTHSDFKIFDPEMPFSDYSILKVVNGGLSVTF</sequence>
<gene>
    <name evidence="2" type="ORF">I5M32_08895</name>
</gene>
<dbReference type="PROSITE" id="PS00018">
    <property type="entry name" value="EF_HAND_1"/>
    <property type="match status" value="1"/>
</dbReference>
<accession>A0ABS1BJM1</accession>
<proteinExistence type="predicted"/>
<dbReference type="SUPFAM" id="SSF56935">
    <property type="entry name" value="Porins"/>
    <property type="match status" value="1"/>
</dbReference>
<dbReference type="InterPro" id="IPR012910">
    <property type="entry name" value="Plug_dom"/>
</dbReference>
<dbReference type="InterPro" id="IPR018247">
    <property type="entry name" value="EF_Hand_1_Ca_BS"/>
</dbReference>
<reference evidence="2 3" key="1">
    <citation type="submission" date="2020-12" db="EMBL/GenBank/DDBJ databases">
        <title>Bacterial novel species Pedobacter sp. SD-b isolated from soil.</title>
        <authorList>
            <person name="Jung H.-Y."/>
        </authorList>
    </citation>
    <scope>NUCLEOTIDE SEQUENCE [LARGE SCALE GENOMIC DNA]</scope>
    <source>
        <strain evidence="2 3">SD-b</strain>
    </source>
</reference>
<dbReference type="InterPro" id="IPR037066">
    <property type="entry name" value="Plug_dom_sf"/>
</dbReference>
<keyword evidence="3" id="KW-1185">Reference proteome</keyword>
<dbReference type="Gene3D" id="2.170.130.10">
    <property type="entry name" value="TonB-dependent receptor, plug domain"/>
    <property type="match status" value="1"/>
</dbReference>
<comment type="caution">
    <text evidence="2">The sequence shown here is derived from an EMBL/GenBank/DDBJ whole genome shotgun (WGS) entry which is preliminary data.</text>
</comment>
<evidence type="ECO:0000259" key="1">
    <source>
        <dbReference type="Pfam" id="PF07715"/>
    </source>
</evidence>
<dbReference type="NCBIfam" id="TIGR04056">
    <property type="entry name" value="OMP_RagA_SusC"/>
    <property type="match status" value="1"/>
</dbReference>
<feature type="domain" description="TonB-dependent receptor plug" evidence="1">
    <location>
        <begin position="85"/>
        <end position="169"/>
    </location>
</feature>
<name>A0ABS1BJM1_9SPHI</name>
<dbReference type="Pfam" id="PF07715">
    <property type="entry name" value="Plug"/>
    <property type="match status" value="1"/>
</dbReference>
<dbReference type="InterPro" id="IPR023996">
    <property type="entry name" value="TonB-dep_OMP_SusC/RagA"/>
</dbReference>
<evidence type="ECO:0000313" key="2">
    <source>
        <dbReference type="EMBL" id="MBK0383074.1"/>
    </source>
</evidence>
<evidence type="ECO:0000313" key="3">
    <source>
        <dbReference type="Proteomes" id="UP000660024"/>
    </source>
</evidence>
<organism evidence="2 3">
    <name type="scientific">Pedobacter segetis</name>
    <dbReference type="NCBI Taxonomy" id="2793069"/>
    <lineage>
        <taxon>Bacteria</taxon>
        <taxon>Pseudomonadati</taxon>
        <taxon>Bacteroidota</taxon>
        <taxon>Sphingobacteriia</taxon>
        <taxon>Sphingobacteriales</taxon>
        <taxon>Sphingobacteriaceae</taxon>
        <taxon>Pedobacter</taxon>
    </lineage>
</organism>